<keyword evidence="3" id="KW-1185">Reference proteome</keyword>
<evidence type="ECO:0000313" key="3">
    <source>
        <dbReference type="Proteomes" id="UP000603234"/>
    </source>
</evidence>
<gene>
    <name evidence="2" type="ORF">GH808_07420</name>
</gene>
<keyword evidence="1" id="KW-1133">Transmembrane helix</keyword>
<feature type="transmembrane region" description="Helical" evidence="1">
    <location>
        <begin position="160"/>
        <end position="183"/>
    </location>
</feature>
<reference evidence="2 3" key="1">
    <citation type="journal article" date="2020" name="mSystems">
        <title>Defining Genomic and Predicted Metabolic Features of the Acetobacterium Genus.</title>
        <authorList>
            <person name="Ross D.E."/>
            <person name="Marshall C.W."/>
            <person name="Gulliver D."/>
            <person name="May H.D."/>
            <person name="Norman R.S."/>
        </authorList>
    </citation>
    <scope>NUCLEOTIDE SEQUENCE [LARGE SCALE GENOMIC DNA]</scope>
    <source>
        <strain evidence="2 3">DSM 8238</strain>
    </source>
</reference>
<protein>
    <recommendedName>
        <fullName evidence="4">Sortase</fullName>
    </recommendedName>
</protein>
<evidence type="ECO:0000313" key="2">
    <source>
        <dbReference type="EMBL" id="MBC3804261.1"/>
    </source>
</evidence>
<proteinExistence type="predicted"/>
<feature type="transmembrane region" description="Helical" evidence="1">
    <location>
        <begin position="119"/>
        <end position="140"/>
    </location>
</feature>
<keyword evidence="1" id="KW-0812">Transmembrane</keyword>
<sequence>MPLPFILIGAAVVAGGTGLFTGARGTMKINEAKEIISKAENKYYEKVHSLEESERNTKDVLENLGELNLNIWKSFNRFSIAFEKIKNKPKYSSNSNEKISFSRNELEEIKKISITAVDVLSAGALTVGGTAIVCVSGMAVSSATLATLGGGALAAGGGGMALGASVLTGAVAGPIIAVGGLLINAKGNDSIQKAYGVEKEVDETIDLMQSSLIYLGQLKEVSRKMETELKKLFVLYEKQVGILEYLVNKETDFAMYSDEEKRIVDNNIMLVKLLNKLTRVNLVEKINDKDVVQVGKVNVSVLESEKLRANIH</sequence>
<evidence type="ECO:0008006" key="4">
    <source>
        <dbReference type="Google" id="ProtNLM"/>
    </source>
</evidence>
<evidence type="ECO:0000256" key="1">
    <source>
        <dbReference type="SAM" id="Phobius"/>
    </source>
</evidence>
<organism evidence="2 3">
    <name type="scientific">Acetobacterium fimetarium</name>
    <dbReference type="NCBI Taxonomy" id="52691"/>
    <lineage>
        <taxon>Bacteria</taxon>
        <taxon>Bacillati</taxon>
        <taxon>Bacillota</taxon>
        <taxon>Clostridia</taxon>
        <taxon>Eubacteriales</taxon>
        <taxon>Eubacteriaceae</taxon>
        <taxon>Acetobacterium</taxon>
    </lineage>
</organism>
<accession>A0ABR6WUJ8</accession>
<name>A0ABR6WUJ8_9FIRM</name>
<keyword evidence="1" id="KW-0472">Membrane</keyword>
<dbReference type="EMBL" id="WJBC01000008">
    <property type="protein sequence ID" value="MBC3804261.1"/>
    <property type="molecule type" value="Genomic_DNA"/>
</dbReference>
<dbReference type="Proteomes" id="UP000603234">
    <property type="component" value="Unassembled WGS sequence"/>
</dbReference>
<dbReference type="RefSeq" id="WP_186842145.1">
    <property type="nucleotide sequence ID" value="NZ_WJBC01000008.1"/>
</dbReference>
<feature type="transmembrane region" description="Helical" evidence="1">
    <location>
        <begin position="6"/>
        <end position="23"/>
    </location>
</feature>
<comment type="caution">
    <text evidence="2">The sequence shown here is derived from an EMBL/GenBank/DDBJ whole genome shotgun (WGS) entry which is preliminary data.</text>
</comment>